<dbReference type="Proteomes" id="UP001597094">
    <property type="component" value="Unassembled WGS sequence"/>
</dbReference>
<dbReference type="PANTHER" id="PTHR46558">
    <property type="entry name" value="TRACRIPTIONAL REGULATORY PROTEIN-RELATED-RELATED"/>
    <property type="match status" value="1"/>
</dbReference>
<keyword evidence="4" id="KW-1185">Reference proteome</keyword>
<dbReference type="Pfam" id="PF01381">
    <property type="entry name" value="HTH_3"/>
    <property type="match status" value="1"/>
</dbReference>
<dbReference type="SUPFAM" id="SSF47413">
    <property type="entry name" value="lambda repressor-like DNA-binding domains"/>
    <property type="match status" value="1"/>
</dbReference>
<name>A0ABW3SUD5_9BACT</name>
<dbReference type="PANTHER" id="PTHR46558:SF4">
    <property type="entry name" value="DNA-BIDING PHAGE PROTEIN"/>
    <property type="match status" value="1"/>
</dbReference>
<dbReference type="EMBL" id="JBHTLD010000293">
    <property type="protein sequence ID" value="MFD1188518.1"/>
    <property type="molecule type" value="Genomic_DNA"/>
</dbReference>
<reference evidence="4" key="1">
    <citation type="journal article" date="2019" name="Int. J. Syst. Evol. Microbiol.">
        <title>The Global Catalogue of Microorganisms (GCM) 10K type strain sequencing project: providing services to taxonomists for standard genome sequencing and annotation.</title>
        <authorList>
            <consortium name="The Broad Institute Genomics Platform"/>
            <consortium name="The Broad Institute Genome Sequencing Center for Infectious Disease"/>
            <person name="Wu L."/>
            <person name="Ma J."/>
        </authorList>
    </citation>
    <scope>NUCLEOTIDE SEQUENCE [LARGE SCALE GENOMIC DNA]</scope>
    <source>
        <strain evidence="4">JCM 31319</strain>
    </source>
</reference>
<dbReference type="PROSITE" id="PS50943">
    <property type="entry name" value="HTH_CROC1"/>
    <property type="match status" value="1"/>
</dbReference>
<evidence type="ECO:0000256" key="1">
    <source>
        <dbReference type="ARBA" id="ARBA00023125"/>
    </source>
</evidence>
<feature type="domain" description="HTH cro/C1-type" evidence="2">
    <location>
        <begin position="15"/>
        <end position="69"/>
    </location>
</feature>
<sequence>MEEEKKFYLRVGENIKRAREAVNLKQEEFAILLGLSRASIVNIEKGRQCPSLYLIVKATHVLKVSIEELVGEVYNKNNTPESILSDSVERKIKLVQQELNDSPGAVDKLRNFILENTSI</sequence>
<protein>
    <submittedName>
        <fullName evidence="3">Helix-turn-helix transcriptional regulator</fullName>
    </submittedName>
</protein>
<proteinExistence type="predicted"/>
<evidence type="ECO:0000313" key="4">
    <source>
        <dbReference type="Proteomes" id="UP001597094"/>
    </source>
</evidence>
<dbReference type="RefSeq" id="WP_377532254.1">
    <property type="nucleotide sequence ID" value="NZ_JBHTLD010000293.1"/>
</dbReference>
<dbReference type="InterPro" id="IPR010982">
    <property type="entry name" value="Lambda_DNA-bd_dom_sf"/>
</dbReference>
<dbReference type="InterPro" id="IPR001387">
    <property type="entry name" value="Cro/C1-type_HTH"/>
</dbReference>
<dbReference type="CDD" id="cd00093">
    <property type="entry name" value="HTH_XRE"/>
    <property type="match status" value="1"/>
</dbReference>
<accession>A0ABW3SUD5</accession>
<dbReference type="SMART" id="SM00530">
    <property type="entry name" value="HTH_XRE"/>
    <property type="match status" value="1"/>
</dbReference>
<dbReference type="Gene3D" id="1.10.260.40">
    <property type="entry name" value="lambda repressor-like DNA-binding domains"/>
    <property type="match status" value="1"/>
</dbReference>
<organism evidence="3 4">
    <name type="scientific">Pontibacter rugosus</name>
    <dbReference type="NCBI Taxonomy" id="1745966"/>
    <lineage>
        <taxon>Bacteria</taxon>
        <taxon>Pseudomonadati</taxon>
        <taxon>Bacteroidota</taxon>
        <taxon>Cytophagia</taxon>
        <taxon>Cytophagales</taxon>
        <taxon>Hymenobacteraceae</taxon>
        <taxon>Pontibacter</taxon>
    </lineage>
</organism>
<evidence type="ECO:0000313" key="3">
    <source>
        <dbReference type="EMBL" id="MFD1188518.1"/>
    </source>
</evidence>
<keyword evidence="1" id="KW-0238">DNA-binding</keyword>
<comment type="caution">
    <text evidence="3">The sequence shown here is derived from an EMBL/GenBank/DDBJ whole genome shotgun (WGS) entry which is preliminary data.</text>
</comment>
<evidence type="ECO:0000259" key="2">
    <source>
        <dbReference type="PROSITE" id="PS50943"/>
    </source>
</evidence>
<gene>
    <name evidence="3" type="ORF">ACFQ2O_20070</name>
</gene>